<dbReference type="Pfam" id="PF00591">
    <property type="entry name" value="Glycos_transf_3"/>
    <property type="match status" value="1"/>
</dbReference>
<dbReference type="Pfam" id="PF02885">
    <property type="entry name" value="Glycos_trans_3N"/>
    <property type="match status" value="1"/>
</dbReference>
<evidence type="ECO:0000259" key="11">
    <source>
        <dbReference type="SMART" id="SM00941"/>
    </source>
</evidence>
<dbReference type="PANTHER" id="PTHR10515:SF0">
    <property type="entry name" value="THYMIDINE PHOSPHORYLASE"/>
    <property type="match status" value="1"/>
</dbReference>
<keyword evidence="8" id="KW-0808">Transferase</keyword>
<dbReference type="EC" id="2.4.2.2" evidence="5"/>
<dbReference type="GO" id="GO:0006213">
    <property type="term" value="P:pyrimidine nucleoside metabolic process"/>
    <property type="evidence" value="ECO:0007669"/>
    <property type="project" value="InterPro"/>
</dbReference>
<dbReference type="NCBIfam" id="NF004490">
    <property type="entry name" value="PRK05820.1"/>
    <property type="match status" value="1"/>
</dbReference>
<evidence type="ECO:0000256" key="5">
    <source>
        <dbReference type="ARBA" id="ARBA00011889"/>
    </source>
</evidence>
<evidence type="ECO:0000256" key="7">
    <source>
        <dbReference type="ARBA" id="ARBA00022676"/>
    </source>
</evidence>
<dbReference type="AlphaFoldDB" id="A0A3G9JNK9"/>
<dbReference type="InterPro" id="IPR036320">
    <property type="entry name" value="Glycosyl_Trfase_fam3_N_dom_sf"/>
</dbReference>
<evidence type="ECO:0000256" key="8">
    <source>
        <dbReference type="ARBA" id="ARBA00022679"/>
    </source>
</evidence>
<evidence type="ECO:0000256" key="3">
    <source>
        <dbReference type="ARBA" id="ARBA00006915"/>
    </source>
</evidence>
<dbReference type="Proteomes" id="UP000268059">
    <property type="component" value="Chromosome"/>
</dbReference>
<dbReference type="FunCoup" id="A0A3G9JNK9">
    <property type="interactions" value="64"/>
</dbReference>
<dbReference type="PROSITE" id="PS00647">
    <property type="entry name" value="THYMID_PHOSPHORYLASE"/>
    <property type="match status" value="1"/>
</dbReference>
<dbReference type="NCBIfam" id="TIGR02644">
    <property type="entry name" value="Y_phosphoryl"/>
    <property type="match status" value="1"/>
</dbReference>
<dbReference type="Gene3D" id="3.40.1030.10">
    <property type="entry name" value="Nucleoside phosphorylase/phosphoribosyltransferase catalytic domain"/>
    <property type="match status" value="1"/>
</dbReference>
<dbReference type="GO" id="GO:0009032">
    <property type="term" value="F:thymidine phosphorylase activity"/>
    <property type="evidence" value="ECO:0007669"/>
    <property type="project" value="TreeGrafter"/>
</dbReference>
<comment type="catalytic activity">
    <reaction evidence="1">
        <text>2'-deoxyuridine + phosphate = 2-deoxy-alpha-D-ribose 1-phosphate + uracil</text>
        <dbReference type="Rhea" id="RHEA:22824"/>
        <dbReference type="ChEBI" id="CHEBI:16450"/>
        <dbReference type="ChEBI" id="CHEBI:17568"/>
        <dbReference type="ChEBI" id="CHEBI:43474"/>
        <dbReference type="ChEBI" id="CHEBI:57259"/>
        <dbReference type="EC" id="2.4.2.2"/>
    </reaction>
</comment>
<dbReference type="GO" id="GO:0006206">
    <property type="term" value="P:pyrimidine nucleobase metabolic process"/>
    <property type="evidence" value="ECO:0007669"/>
    <property type="project" value="InterPro"/>
</dbReference>
<dbReference type="Pfam" id="PF07831">
    <property type="entry name" value="PYNP_C"/>
    <property type="match status" value="1"/>
</dbReference>
<dbReference type="InterPro" id="IPR018090">
    <property type="entry name" value="Pyrmidine_PPas_bac/euk"/>
</dbReference>
<comment type="similarity">
    <text evidence="3">Belongs to the thymidine/pyrimidine-nucleoside phosphorylase family.</text>
</comment>
<dbReference type="OrthoDB" id="9763887at2"/>
<dbReference type="GO" id="GO:0004645">
    <property type="term" value="F:1,4-alpha-oligoglucan phosphorylase activity"/>
    <property type="evidence" value="ECO:0007669"/>
    <property type="project" value="InterPro"/>
</dbReference>
<keyword evidence="13" id="KW-1185">Reference proteome</keyword>
<evidence type="ECO:0000256" key="2">
    <source>
        <dbReference type="ARBA" id="ARBA00003877"/>
    </source>
</evidence>
<dbReference type="SUPFAM" id="SSF52418">
    <property type="entry name" value="Nucleoside phosphorylase/phosphoribosyltransferase catalytic domain"/>
    <property type="match status" value="1"/>
</dbReference>
<dbReference type="SMART" id="SM00941">
    <property type="entry name" value="PYNP_C"/>
    <property type="match status" value="1"/>
</dbReference>
<dbReference type="InterPro" id="IPR013102">
    <property type="entry name" value="PYNP_C"/>
</dbReference>
<dbReference type="RefSeq" id="WP_125120300.1">
    <property type="nucleotide sequence ID" value="NZ_AP019309.1"/>
</dbReference>
<organism evidence="12 13">
    <name type="scientific">Intestinibaculum porci</name>
    <dbReference type="NCBI Taxonomy" id="2487118"/>
    <lineage>
        <taxon>Bacteria</taxon>
        <taxon>Bacillati</taxon>
        <taxon>Bacillota</taxon>
        <taxon>Erysipelotrichia</taxon>
        <taxon>Erysipelotrichales</taxon>
        <taxon>Erysipelotrichaceae</taxon>
        <taxon>Intestinibaculum</taxon>
    </lineage>
</organism>
<comment type="subunit">
    <text evidence="4">Homodimer.</text>
</comment>
<evidence type="ECO:0000256" key="4">
    <source>
        <dbReference type="ARBA" id="ARBA00011738"/>
    </source>
</evidence>
<dbReference type="InterPro" id="IPR036566">
    <property type="entry name" value="PYNP-like_C_sf"/>
</dbReference>
<dbReference type="Gene3D" id="3.90.1170.30">
    <property type="entry name" value="Pyrimidine nucleoside phosphorylase-like, C-terminal domain"/>
    <property type="match status" value="1"/>
</dbReference>
<accession>A0A3G9JNK9</accession>
<gene>
    <name evidence="12" type="primary">pdp</name>
    <name evidence="12" type="ORF">SG0102_25250</name>
</gene>
<comment type="catalytic activity">
    <reaction evidence="10">
        <text>thymidine + phosphate = 2-deoxy-alpha-D-ribose 1-phosphate + thymine</text>
        <dbReference type="Rhea" id="RHEA:16037"/>
        <dbReference type="ChEBI" id="CHEBI:17748"/>
        <dbReference type="ChEBI" id="CHEBI:17821"/>
        <dbReference type="ChEBI" id="CHEBI:43474"/>
        <dbReference type="ChEBI" id="CHEBI:57259"/>
        <dbReference type="EC" id="2.4.2.2"/>
    </reaction>
</comment>
<protein>
    <recommendedName>
        <fullName evidence="6">Pyrimidine-nucleoside phosphorylase</fullName>
        <ecNumber evidence="5">2.4.2.2</ecNumber>
    </recommendedName>
</protein>
<dbReference type="InterPro" id="IPR017872">
    <property type="entry name" value="Pyrmidine_PPase_CS"/>
</dbReference>
<dbReference type="KEGG" id="ebm:SG0102_25250"/>
<evidence type="ECO:0000256" key="9">
    <source>
        <dbReference type="ARBA" id="ARBA00048453"/>
    </source>
</evidence>
<dbReference type="InterPro" id="IPR000053">
    <property type="entry name" value="Thymidine/pyrmidine_PPase"/>
</dbReference>
<evidence type="ECO:0000313" key="13">
    <source>
        <dbReference type="Proteomes" id="UP000268059"/>
    </source>
</evidence>
<dbReference type="InterPro" id="IPR017459">
    <property type="entry name" value="Glycosyl_Trfase_fam3_N_dom"/>
</dbReference>
<sequence length="433" mass="46685">MRMVDLIEKKKSGKELTKEEIHYIIDGYVKEEIPDYQMSAFMMAVYFQGMTSLETAHLTYAMMQSGDVLDLSKIKGIKVDKHSTGGVGDKTSLAVGPIVAACGVPVAKMSGRGLGHTGGTLDKLESIPGFKVNISEEAFIDQVNDIKLAIIGQTRALDPADKKMYALRDVTGTVNSIPLIASSIMSKKLAAGADAILLDVKYGDGAFMKTTADAKVLAETMIAIGKHLGKNTKATISNMNQPLGYAIGNALEVIEAINTLKGQGPEDFTTLCKEEAETMLLMAKAASSREEARAKVEDAISSGQALAAFKAMVKAQGGDETYIDHPEKFPKANYQIEIPARESGYVEDLEALRLGLVSMKLGGGRARKDDVIDHQVGLVLHKKIGDHVEKSESLATVHCNVPLNDALKEDIYKAYHITSEPVTKPQLIEGTLE</sequence>
<evidence type="ECO:0000256" key="10">
    <source>
        <dbReference type="ARBA" id="ARBA00048525"/>
    </source>
</evidence>
<comment type="catalytic activity">
    <reaction evidence="9">
        <text>uridine + phosphate = alpha-D-ribose 1-phosphate + uracil</text>
        <dbReference type="Rhea" id="RHEA:24388"/>
        <dbReference type="ChEBI" id="CHEBI:16704"/>
        <dbReference type="ChEBI" id="CHEBI:17568"/>
        <dbReference type="ChEBI" id="CHEBI:43474"/>
        <dbReference type="ChEBI" id="CHEBI:57720"/>
        <dbReference type="EC" id="2.4.2.2"/>
    </reaction>
</comment>
<evidence type="ECO:0000256" key="6">
    <source>
        <dbReference type="ARBA" id="ARBA00014680"/>
    </source>
</evidence>
<reference evidence="12 13" key="1">
    <citation type="submission" date="2018-11" db="EMBL/GenBank/DDBJ databases">
        <title>Novel Erysipelotrichaceae bacterium isolated from small intestine of a swine.</title>
        <authorList>
            <person name="Kim J.S."/>
            <person name="Choe H."/>
            <person name="Lee Y.R."/>
            <person name="Kim K.M."/>
            <person name="Park D.S."/>
        </authorList>
    </citation>
    <scope>NUCLEOTIDE SEQUENCE [LARGE SCALE GENOMIC DNA]</scope>
    <source>
        <strain evidence="12 13">SG0102</strain>
    </source>
</reference>
<proteinExistence type="inferred from homology"/>
<evidence type="ECO:0000256" key="1">
    <source>
        <dbReference type="ARBA" id="ARBA00001066"/>
    </source>
</evidence>
<dbReference type="NCBIfam" id="NF004747">
    <property type="entry name" value="PRK06078.1"/>
    <property type="match status" value="1"/>
</dbReference>
<dbReference type="InParanoid" id="A0A3G9JNK9"/>
<dbReference type="FunFam" id="3.40.1030.10:FF:000003">
    <property type="entry name" value="Pyrimidine-nucleoside phosphorylase"/>
    <property type="match status" value="1"/>
</dbReference>
<dbReference type="Gene3D" id="1.20.970.10">
    <property type="entry name" value="Transferase, Pyrimidine Nucleoside Phosphorylase, Chain C"/>
    <property type="match status" value="1"/>
</dbReference>
<comment type="function">
    <text evidence="2">Catalyzes phosphorolysis of the pyrimidine nucleosides uridine, thymidine and 2'-deoxyuridine with the formation of the corresponding pyrimidine base and ribose-1-phosphate.</text>
</comment>
<name>A0A3G9JNK9_9FIRM</name>
<dbReference type="InterPro" id="IPR035902">
    <property type="entry name" value="Nuc_phospho_transferase"/>
</dbReference>
<dbReference type="SUPFAM" id="SSF47648">
    <property type="entry name" value="Nucleoside phosphorylase/phosphoribosyltransferase N-terminal domain"/>
    <property type="match status" value="1"/>
</dbReference>
<dbReference type="InterPro" id="IPR000312">
    <property type="entry name" value="Glycosyl_Trfase_fam3"/>
</dbReference>
<dbReference type="GO" id="GO:0005829">
    <property type="term" value="C:cytosol"/>
    <property type="evidence" value="ECO:0007669"/>
    <property type="project" value="TreeGrafter"/>
</dbReference>
<evidence type="ECO:0000313" key="12">
    <source>
        <dbReference type="EMBL" id="BBH27591.1"/>
    </source>
</evidence>
<feature type="domain" description="Pyrimidine nucleoside phosphorylase C-terminal" evidence="11">
    <location>
        <begin position="345"/>
        <end position="418"/>
    </location>
</feature>
<keyword evidence="7" id="KW-0328">Glycosyltransferase</keyword>
<dbReference type="PANTHER" id="PTHR10515">
    <property type="entry name" value="THYMIDINE PHOSPHORYLASE"/>
    <property type="match status" value="1"/>
</dbReference>
<dbReference type="SUPFAM" id="SSF54680">
    <property type="entry name" value="Pyrimidine nucleoside phosphorylase C-terminal domain"/>
    <property type="match status" value="1"/>
</dbReference>
<dbReference type="PIRSF" id="PIRSF000478">
    <property type="entry name" value="TP_PyNP"/>
    <property type="match status" value="1"/>
</dbReference>
<dbReference type="EMBL" id="AP019309">
    <property type="protein sequence ID" value="BBH27591.1"/>
    <property type="molecule type" value="Genomic_DNA"/>
</dbReference>